<evidence type="ECO:0000256" key="3">
    <source>
        <dbReference type="ARBA" id="ARBA00024484"/>
    </source>
</evidence>
<dbReference type="CDD" id="cd07989">
    <property type="entry name" value="LPLAT_AGPAT-like"/>
    <property type="match status" value="1"/>
</dbReference>
<evidence type="ECO:0000256" key="1">
    <source>
        <dbReference type="ARBA" id="ARBA00022741"/>
    </source>
</evidence>
<dbReference type="InterPro" id="IPR042099">
    <property type="entry name" value="ANL_N_sf"/>
</dbReference>
<reference evidence="5 6" key="1">
    <citation type="submission" date="2016-12" db="EMBL/GenBank/DDBJ databases">
        <authorList>
            <person name="Song W.-J."/>
            <person name="Kurnit D.M."/>
        </authorList>
    </citation>
    <scope>NUCLEOTIDE SEQUENCE [LARGE SCALE GENOMIC DNA]</scope>
    <source>
        <strain evidence="5 6">DSM 12503</strain>
    </source>
</reference>
<dbReference type="SMART" id="SM00563">
    <property type="entry name" value="PlsC"/>
    <property type="match status" value="1"/>
</dbReference>
<dbReference type="OrthoDB" id="9803968at2"/>
<keyword evidence="2" id="KW-0067">ATP-binding</keyword>
<dbReference type="GO" id="GO:0016020">
    <property type="term" value="C:membrane"/>
    <property type="evidence" value="ECO:0007669"/>
    <property type="project" value="TreeGrafter"/>
</dbReference>
<dbReference type="InterPro" id="IPR036736">
    <property type="entry name" value="ACP-like_sf"/>
</dbReference>
<dbReference type="GO" id="GO:0004467">
    <property type="term" value="F:long-chain fatty acid-CoA ligase activity"/>
    <property type="evidence" value="ECO:0007669"/>
    <property type="project" value="UniProtKB-EC"/>
</dbReference>
<accession>A0A1M7YLN9</accession>
<organism evidence="5 6">
    <name type="scientific">Anaerocolumna xylanovorans DSM 12503</name>
    <dbReference type="NCBI Taxonomy" id="1121345"/>
    <lineage>
        <taxon>Bacteria</taxon>
        <taxon>Bacillati</taxon>
        <taxon>Bacillota</taxon>
        <taxon>Clostridia</taxon>
        <taxon>Lachnospirales</taxon>
        <taxon>Lachnospiraceae</taxon>
        <taxon>Anaerocolumna</taxon>
    </lineage>
</organism>
<dbReference type="Pfam" id="PF00501">
    <property type="entry name" value="AMP-binding"/>
    <property type="match status" value="1"/>
</dbReference>
<keyword evidence="6" id="KW-1185">Reference proteome</keyword>
<evidence type="ECO:0000313" key="5">
    <source>
        <dbReference type="EMBL" id="SHO53544.1"/>
    </source>
</evidence>
<keyword evidence="1" id="KW-0547">Nucleotide-binding</keyword>
<dbReference type="Pfam" id="PF01553">
    <property type="entry name" value="Acyltransferase"/>
    <property type="match status" value="1"/>
</dbReference>
<dbReference type="EMBL" id="FRFD01000014">
    <property type="protein sequence ID" value="SHO53544.1"/>
    <property type="molecule type" value="Genomic_DNA"/>
</dbReference>
<dbReference type="PANTHER" id="PTHR43272">
    <property type="entry name" value="LONG-CHAIN-FATTY-ACID--COA LIGASE"/>
    <property type="match status" value="1"/>
</dbReference>
<dbReference type="PROSITE" id="PS00455">
    <property type="entry name" value="AMP_BINDING"/>
    <property type="match status" value="1"/>
</dbReference>
<comment type="catalytic activity">
    <reaction evidence="3">
        <text>a long-chain fatty acid + ATP + CoA = a long-chain fatty acyl-CoA + AMP + diphosphate</text>
        <dbReference type="Rhea" id="RHEA:15421"/>
        <dbReference type="ChEBI" id="CHEBI:30616"/>
        <dbReference type="ChEBI" id="CHEBI:33019"/>
        <dbReference type="ChEBI" id="CHEBI:57287"/>
        <dbReference type="ChEBI" id="CHEBI:57560"/>
        <dbReference type="ChEBI" id="CHEBI:83139"/>
        <dbReference type="ChEBI" id="CHEBI:456215"/>
        <dbReference type="EC" id="6.2.1.3"/>
    </reaction>
    <physiologicalReaction direction="left-to-right" evidence="3">
        <dbReference type="Rhea" id="RHEA:15422"/>
    </physiologicalReaction>
</comment>
<dbReference type="GO" id="GO:0005524">
    <property type="term" value="F:ATP binding"/>
    <property type="evidence" value="ECO:0007669"/>
    <property type="project" value="UniProtKB-KW"/>
</dbReference>
<evidence type="ECO:0000313" key="6">
    <source>
        <dbReference type="Proteomes" id="UP000184612"/>
    </source>
</evidence>
<name>A0A1M7YLN9_9FIRM</name>
<dbReference type="RefSeq" id="WP_073590793.1">
    <property type="nucleotide sequence ID" value="NZ_FRFD01000014.1"/>
</dbReference>
<proteinExistence type="predicted"/>
<dbReference type="Gene3D" id="3.40.50.12780">
    <property type="entry name" value="N-terminal domain of ligase-like"/>
    <property type="match status" value="1"/>
</dbReference>
<dbReference type="InterPro" id="IPR020845">
    <property type="entry name" value="AMP-binding_CS"/>
</dbReference>
<protein>
    <submittedName>
        <fullName evidence="5">1-acyl-sn-glycerol-3-phosphate acyltransferases</fullName>
    </submittedName>
</protein>
<dbReference type="GO" id="GO:0016746">
    <property type="term" value="F:acyltransferase activity"/>
    <property type="evidence" value="ECO:0007669"/>
    <property type="project" value="UniProtKB-KW"/>
</dbReference>
<dbReference type="Gene3D" id="3.30.300.30">
    <property type="match status" value="1"/>
</dbReference>
<dbReference type="Gene3D" id="1.10.1200.10">
    <property type="entry name" value="ACP-like"/>
    <property type="match status" value="1"/>
</dbReference>
<gene>
    <name evidence="5" type="ORF">SAMN02745217_04155</name>
</gene>
<dbReference type="SUPFAM" id="SSF56801">
    <property type="entry name" value="Acetyl-CoA synthetase-like"/>
    <property type="match status" value="1"/>
</dbReference>
<sequence>MKSFCDMLLSAMKEFGDNNMLYYKRENGNVELFTGNEFCKRIQRAEELFVKLGLSKGDRILISSPTSPYYLFAFLGAVKAGIVPMLIDYSITKEEYSALLELGEVKTIVTIGSQLPKIPQEYYEMVPIIEIVDDVTLYDKSIEQVSSSLPKTTEVHEEVAFILFSSGTTSKMKGVEMTFVSQTLMFEQLFPKIGVVERKTHVLLVLPLFHVAGLAAAFAAIYSRSKLYMVENVNPIKISNVFIEFNPTFVVLVPKIYEAFMNKVEQKIAEKPKIAGIINNKLINLSLLVRKKYNINLGKYVFASIRKQMFGKNMMNLMSGGTALNPKVLNYFNALGYDIINVYATTETNVGVISTELGKYDSIPTGKVTGEIINVKLINIDPDGIGELVVKSPCLFRSYFKDQEATNEAFTEDGYFKTGDLAISLGEDRYKITGRRKEAILLQNGEKISPEAIEEVYTKLKVLKNLNFAVCGVQYSNETEYDTVVMFIEGDILPKEQAKIRQYLMFENGSIPSNYRVSKLLFIDKLPKTSVGKVRRFDLKQIAIDSEKGKKEIVSAEKCVDDLSGMEGKVKKSIRKCSTINLEYLDILPEMNLYNNLAYDSLSMFQLCLSLEETFGKDYSAFFSADTTVQDVYNMIDGKESTKVELEYDYDAREYPILKNKFDTNFLKFIEKIFIKTYKISYIGKENIPLNTPVIFCPNHISELDPILVLSAFNEKEKEKIYCFCWDKFTATKLKRYFLRLVNGLPIDRRSIGNATNTLRFGTEFIRQGKSLVIFPEGTRTYDGNLANFQNGAALLAKNNDIPIVPVTLIGVYDAYSKARKGLHFRKNGKRIKIKVIFSKPIYGTDESACSVINSVKDTISKNLYIQTNK</sequence>
<feature type="domain" description="Phospholipid/glycerol acyltransferase" evidence="4">
    <location>
        <begin position="694"/>
        <end position="812"/>
    </location>
</feature>
<dbReference type="InterPro" id="IPR002123">
    <property type="entry name" value="Plipid/glycerol_acylTrfase"/>
</dbReference>
<evidence type="ECO:0000256" key="2">
    <source>
        <dbReference type="ARBA" id="ARBA00022840"/>
    </source>
</evidence>
<keyword evidence="5" id="KW-0012">Acyltransferase</keyword>
<dbReference type="SUPFAM" id="SSF47336">
    <property type="entry name" value="ACP-like"/>
    <property type="match status" value="1"/>
</dbReference>
<keyword evidence="5" id="KW-0808">Transferase</keyword>
<evidence type="ECO:0000259" key="4">
    <source>
        <dbReference type="SMART" id="SM00563"/>
    </source>
</evidence>
<dbReference type="InterPro" id="IPR045851">
    <property type="entry name" value="AMP-bd_C_sf"/>
</dbReference>
<dbReference type="STRING" id="1121345.SAMN02745217_04155"/>
<dbReference type="InterPro" id="IPR000873">
    <property type="entry name" value="AMP-dep_synth/lig_dom"/>
</dbReference>
<dbReference type="SUPFAM" id="SSF69593">
    <property type="entry name" value="Glycerol-3-phosphate (1)-acyltransferase"/>
    <property type="match status" value="1"/>
</dbReference>
<dbReference type="AlphaFoldDB" id="A0A1M7YLN9"/>
<dbReference type="PANTHER" id="PTHR43272:SF33">
    <property type="entry name" value="AMP-BINDING DOMAIN-CONTAINING PROTEIN-RELATED"/>
    <property type="match status" value="1"/>
</dbReference>
<dbReference type="Proteomes" id="UP000184612">
    <property type="component" value="Unassembled WGS sequence"/>
</dbReference>